<comment type="subcellular location">
    <subcellularLocation>
        <location evidence="1">Nucleus</location>
    </subcellularLocation>
</comment>
<gene>
    <name evidence="10" type="ORF">IRJ41_002020</name>
</gene>
<dbReference type="InterPro" id="IPR050331">
    <property type="entry name" value="Zinc_finger"/>
</dbReference>
<feature type="domain" description="C2H2-type" evidence="9">
    <location>
        <begin position="342"/>
        <end position="369"/>
    </location>
</feature>
<evidence type="ECO:0000256" key="7">
    <source>
        <dbReference type="PROSITE-ProRule" id="PRU00042"/>
    </source>
</evidence>
<evidence type="ECO:0000259" key="9">
    <source>
        <dbReference type="PROSITE" id="PS50157"/>
    </source>
</evidence>
<comment type="caution">
    <text evidence="10">The sequence shown here is derived from an EMBL/GenBank/DDBJ whole genome shotgun (WGS) entry which is preliminary data.</text>
</comment>
<dbReference type="PANTHER" id="PTHR16515">
    <property type="entry name" value="PR DOMAIN ZINC FINGER PROTEIN"/>
    <property type="match status" value="1"/>
</dbReference>
<keyword evidence="4 7" id="KW-0863">Zinc-finger</keyword>
<dbReference type="GO" id="GO:0005634">
    <property type="term" value="C:nucleus"/>
    <property type="evidence" value="ECO:0007669"/>
    <property type="project" value="UniProtKB-SubCell"/>
</dbReference>
<evidence type="ECO:0000256" key="2">
    <source>
        <dbReference type="ARBA" id="ARBA00022723"/>
    </source>
</evidence>
<evidence type="ECO:0000313" key="11">
    <source>
        <dbReference type="Proteomes" id="UP001059041"/>
    </source>
</evidence>
<evidence type="ECO:0000256" key="5">
    <source>
        <dbReference type="ARBA" id="ARBA00022833"/>
    </source>
</evidence>
<keyword evidence="6" id="KW-0539">Nucleus</keyword>
<dbReference type="GO" id="GO:0010468">
    <property type="term" value="P:regulation of gene expression"/>
    <property type="evidence" value="ECO:0007669"/>
    <property type="project" value="TreeGrafter"/>
</dbReference>
<evidence type="ECO:0000256" key="6">
    <source>
        <dbReference type="ARBA" id="ARBA00023242"/>
    </source>
</evidence>
<dbReference type="InterPro" id="IPR036236">
    <property type="entry name" value="Znf_C2H2_sf"/>
</dbReference>
<dbReference type="EMBL" id="JAFHDT010000011">
    <property type="protein sequence ID" value="KAI7803042.1"/>
    <property type="molecule type" value="Genomic_DNA"/>
</dbReference>
<feature type="domain" description="C2H2-type" evidence="9">
    <location>
        <begin position="286"/>
        <end position="313"/>
    </location>
</feature>
<evidence type="ECO:0000313" key="10">
    <source>
        <dbReference type="EMBL" id="KAI7803042.1"/>
    </source>
</evidence>
<dbReference type="AlphaFoldDB" id="A0A9W7WIH8"/>
<dbReference type="OrthoDB" id="8939517at2759"/>
<evidence type="ECO:0000256" key="4">
    <source>
        <dbReference type="ARBA" id="ARBA00022771"/>
    </source>
</evidence>
<accession>A0A9W7WIH8</accession>
<evidence type="ECO:0000256" key="1">
    <source>
        <dbReference type="ARBA" id="ARBA00004123"/>
    </source>
</evidence>
<organism evidence="10 11">
    <name type="scientific">Triplophysa rosa</name>
    <name type="common">Cave loach</name>
    <dbReference type="NCBI Taxonomy" id="992332"/>
    <lineage>
        <taxon>Eukaryota</taxon>
        <taxon>Metazoa</taxon>
        <taxon>Chordata</taxon>
        <taxon>Craniata</taxon>
        <taxon>Vertebrata</taxon>
        <taxon>Euteleostomi</taxon>
        <taxon>Actinopterygii</taxon>
        <taxon>Neopterygii</taxon>
        <taxon>Teleostei</taxon>
        <taxon>Ostariophysi</taxon>
        <taxon>Cypriniformes</taxon>
        <taxon>Nemacheilidae</taxon>
        <taxon>Triplophysa</taxon>
    </lineage>
</organism>
<name>A0A9W7WIH8_TRIRA</name>
<dbReference type="SUPFAM" id="SSF57667">
    <property type="entry name" value="beta-beta-alpha zinc fingers"/>
    <property type="match status" value="2"/>
</dbReference>
<dbReference type="Gene3D" id="3.30.160.60">
    <property type="entry name" value="Classic Zinc Finger"/>
    <property type="match status" value="3"/>
</dbReference>
<dbReference type="PANTHER" id="PTHR16515:SF66">
    <property type="entry name" value="C2H2-TYPE DOMAIN-CONTAINING PROTEIN"/>
    <property type="match status" value="1"/>
</dbReference>
<dbReference type="PROSITE" id="PS00028">
    <property type="entry name" value="ZINC_FINGER_C2H2_1"/>
    <property type="match status" value="3"/>
</dbReference>
<dbReference type="Pfam" id="PF00096">
    <property type="entry name" value="zf-C2H2"/>
    <property type="match status" value="3"/>
</dbReference>
<dbReference type="Proteomes" id="UP001059041">
    <property type="component" value="Linkage Group LG11"/>
</dbReference>
<keyword evidence="3" id="KW-0677">Repeat</keyword>
<keyword evidence="5" id="KW-0862">Zinc</keyword>
<dbReference type="FunFam" id="3.30.160.60:FF:000478">
    <property type="entry name" value="Zinc finger protein 133"/>
    <property type="match status" value="1"/>
</dbReference>
<dbReference type="GO" id="GO:0008270">
    <property type="term" value="F:zinc ion binding"/>
    <property type="evidence" value="ECO:0007669"/>
    <property type="project" value="UniProtKB-KW"/>
</dbReference>
<keyword evidence="2" id="KW-0479">Metal-binding</keyword>
<feature type="coiled-coil region" evidence="8">
    <location>
        <begin position="30"/>
        <end position="57"/>
    </location>
</feature>
<sequence>MTKLQIINTFLTERLMAALNEIMDMIGGTVLQYETELESIQKDNEYLRRRLKEIEKQFESNDAGTSEPASLPQHLQWRSSFETEPTEIYQDQVLNDQLTSTKVEEFSSHPPLVTEPHLSSSPIRSTLTAATDENFQTSTFPCDIKTEPLENFDSQFTNANTSTHSPLPHCTAQASAADHMSDFNIFSISNSTVDLESPNCVNNCRISTLKPRTLQMSINPSVLKTPCPETDINSSTDLGSPKIRIHDVDTNGHLNVAVNPPRHITPFGRESRLGRGKGRGKCQGKHVCSQCGKLFPHHSRLKVHMRIHTGEKPYACAQCGKRFNNDGTLRNHRRVHLQLRLYDCPVCSRSFKDAYTRRNHMRLHERSTLLLSHQAN</sequence>
<protein>
    <submittedName>
        <fullName evidence="10">Zinc finger and BTB domain-containing protein 17-like</fullName>
    </submittedName>
</protein>
<reference evidence="10" key="1">
    <citation type="submission" date="2021-02" db="EMBL/GenBank/DDBJ databases">
        <title>Comparative genomics reveals that relaxation of natural selection precedes convergent phenotypic evolution of cavefish.</title>
        <authorList>
            <person name="Peng Z."/>
        </authorList>
    </citation>
    <scope>NUCLEOTIDE SEQUENCE</scope>
    <source>
        <tissue evidence="10">Muscle</tissue>
    </source>
</reference>
<evidence type="ECO:0000256" key="8">
    <source>
        <dbReference type="SAM" id="Coils"/>
    </source>
</evidence>
<keyword evidence="8" id="KW-0175">Coiled coil</keyword>
<dbReference type="InterPro" id="IPR013087">
    <property type="entry name" value="Znf_C2H2_type"/>
</dbReference>
<keyword evidence="11" id="KW-1185">Reference proteome</keyword>
<dbReference type="FunFam" id="3.30.160.60:FF:000557">
    <property type="entry name" value="zinc finger and SCAN domain-containing protein 29"/>
    <property type="match status" value="1"/>
</dbReference>
<evidence type="ECO:0000256" key="3">
    <source>
        <dbReference type="ARBA" id="ARBA00022737"/>
    </source>
</evidence>
<feature type="domain" description="C2H2-type" evidence="9">
    <location>
        <begin position="314"/>
        <end position="341"/>
    </location>
</feature>
<proteinExistence type="predicted"/>
<dbReference type="SMART" id="SM00355">
    <property type="entry name" value="ZnF_C2H2"/>
    <property type="match status" value="3"/>
</dbReference>
<dbReference type="PROSITE" id="PS50157">
    <property type="entry name" value="ZINC_FINGER_C2H2_2"/>
    <property type="match status" value="3"/>
</dbReference>